<keyword evidence="1" id="KW-0175">Coiled coil</keyword>
<evidence type="ECO:0000313" key="4">
    <source>
        <dbReference type="Proteomes" id="UP000193560"/>
    </source>
</evidence>
<dbReference type="EMBL" id="MCGE01000001">
    <property type="protein sequence ID" value="ORZ26142.1"/>
    <property type="molecule type" value="Genomic_DNA"/>
</dbReference>
<evidence type="ECO:0000256" key="2">
    <source>
        <dbReference type="SAM" id="MobiDB-lite"/>
    </source>
</evidence>
<reference evidence="3 4" key="1">
    <citation type="submission" date="2016-07" db="EMBL/GenBank/DDBJ databases">
        <title>Pervasive Adenine N6-methylation of Active Genes in Fungi.</title>
        <authorList>
            <consortium name="DOE Joint Genome Institute"/>
            <person name="Mondo S.J."/>
            <person name="Dannebaum R.O."/>
            <person name="Kuo R.C."/>
            <person name="Labutti K."/>
            <person name="Haridas S."/>
            <person name="Kuo A."/>
            <person name="Salamov A."/>
            <person name="Ahrendt S.R."/>
            <person name="Lipzen A."/>
            <person name="Sullivan W."/>
            <person name="Andreopoulos W.B."/>
            <person name="Clum A."/>
            <person name="Lindquist E."/>
            <person name="Daum C."/>
            <person name="Ramamoorthy G.K."/>
            <person name="Gryganskyi A."/>
            <person name="Culley D."/>
            <person name="Magnuson J.K."/>
            <person name="James T.Y."/>
            <person name="O'Malley M.A."/>
            <person name="Stajich J.E."/>
            <person name="Spatafora J.W."/>
            <person name="Visel A."/>
            <person name="Grigoriev I.V."/>
        </authorList>
    </citation>
    <scope>NUCLEOTIDE SEQUENCE [LARGE SCALE GENOMIC DNA]</scope>
    <source>
        <strain evidence="3 4">NRRL 1336</strain>
    </source>
</reference>
<evidence type="ECO:0000313" key="3">
    <source>
        <dbReference type="EMBL" id="ORZ26142.1"/>
    </source>
</evidence>
<comment type="caution">
    <text evidence="3">The sequence shown here is derived from an EMBL/GenBank/DDBJ whole genome shotgun (WGS) entry which is preliminary data.</text>
</comment>
<accession>A0A1X2J2T2</accession>
<feature type="coiled-coil region" evidence="1">
    <location>
        <begin position="85"/>
        <end position="112"/>
    </location>
</feature>
<feature type="compositionally biased region" description="Polar residues" evidence="2">
    <location>
        <begin position="193"/>
        <end position="206"/>
    </location>
</feature>
<gene>
    <name evidence="3" type="ORF">BCR42DRAFT_20484</name>
</gene>
<feature type="region of interest" description="Disordered" evidence="2">
    <location>
        <begin position="134"/>
        <end position="235"/>
    </location>
</feature>
<dbReference type="Proteomes" id="UP000193560">
    <property type="component" value="Unassembled WGS sequence"/>
</dbReference>
<sequence>MRTSSALDRDRGRNNPLLQQQNDFEDNYRTNISARTPHRSTSITKHMHSINTSINSSRLLYSTPNRKTMHLDPSVSPTLCPSSPSVILQDHLQEESQRLEQLQHDIFVIQQRSFTLSHFGSPSLLSDQRLFTTSESQKNSGLIDTNSYLSPSRQRQRQKQQRQYPYPTTKKHLYQNKEYTHHLGTTDAPECHPTSTTHQRTQTESPVSYRPSNPHPVFTTSTPLGSPSTTHQSLERQQHPLFSTLSSRLLSSPAPAQKKTTRSPTDITTHSHLIPSSSPTFHPSNSTPSPSHQQDIMNDLLSNVPVVQSRPCENINTSNINQNTNKFRGEVRRVNNELLSPTQQQYQHQTNTIHSTTLAPTPRHRETGKQQEQPSLPPTEEDSLYWNSIESEQHQLRYTKTLDQELEMAKSKLNQSRQRQHDRQVESKTFSLRPCPISDYPLLVDDDKADPHQSTIDGDRWTFAGQHYTVDEK</sequence>
<feature type="compositionally biased region" description="Low complexity" evidence="2">
    <location>
        <begin position="219"/>
        <end position="230"/>
    </location>
</feature>
<feature type="compositionally biased region" description="Polar residues" evidence="2">
    <location>
        <begin position="134"/>
        <end position="152"/>
    </location>
</feature>
<proteinExistence type="predicted"/>
<dbReference type="OrthoDB" id="2289877at2759"/>
<dbReference type="AlphaFoldDB" id="A0A1X2J2T2"/>
<feature type="compositionally biased region" description="Polar residues" evidence="2">
    <location>
        <begin position="262"/>
        <end position="295"/>
    </location>
</feature>
<feature type="region of interest" description="Disordered" evidence="2">
    <location>
        <begin position="248"/>
        <end position="295"/>
    </location>
</feature>
<name>A0A1X2J2T2_9FUNG</name>
<protein>
    <submittedName>
        <fullName evidence="3">Uncharacterized protein</fullName>
    </submittedName>
</protein>
<feature type="region of interest" description="Disordered" evidence="2">
    <location>
        <begin position="357"/>
        <end position="382"/>
    </location>
</feature>
<organism evidence="3 4">
    <name type="scientific">Absidia repens</name>
    <dbReference type="NCBI Taxonomy" id="90262"/>
    <lineage>
        <taxon>Eukaryota</taxon>
        <taxon>Fungi</taxon>
        <taxon>Fungi incertae sedis</taxon>
        <taxon>Mucoromycota</taxon>
        <taxon>Mucoromycotina</taxon>
        <taxon>Mucoromycetes</taxon>
        <taxon>Mucorales</taxon>
        <taxon>Cunninghamellaceae</taxon>
        <taxon>Absidia</taxon>
    </lineage>
</organism>
<feature type="region of interest" description="Disordered" evidence="2">
    <location>
        <begin position="1"/>
        <end position="29"/>
    </location>
</feature>
<keyword evidence="4" id="KW-1185">Reference proteome</keyword>
<evidence type="ECO:0000256" key="1">
    <source>
        <dbReference type="SAM" id="Coils"/>
    </source>
</evidence>